<feature type="region of interest" description="Disordered" evidence="1">
    <location>
        <begin position="424"/>
        <end position="452"/>
    </location>
</feature>
<dbReference type="AlphaFoldDB" id="A0A8H4QMW8"/>
<proteinExistence type="predicted"/>
<sequence>MKSNSHLYARIFRFKFDTLASTRRLSERWRTTKCLSSELVKRITAMKRIRNMELHLDDAWTAYLMMLENDGKNEAQLIQYALLPQWLRTVMTFRNTPRARELAWFNNPTLDSLVLWLFWETIDRDTIRLEGVQSQFREALLRILHAFVVAGYKYSSTYGPERHHHLPLCCGISPNDLGRWCPPPTSEIIHYSHRLQLCAPVPTPAAIMCLIVQSDSFRVPSNMPRLRDGVPRTRAQAVTEGYEGPTVADVEDYHLNTRIHTVQRLPLPFGLEDVSGDGGEDDGLNESCLGSAAWDQDWYRLVACRDPWLGDMSLRGPVFTPGTLSGQWAGTFLTGSFALLAPSANDESPAMSTRVSVRQWPLYWELQEHHCFLGDEVLPSGVDSNFGDDILNAWMPRGSKFSHTNDSLEVYDPNTRRTYCYRTIPPRTSAHQNTGNKNRPERDPDTPGMSHRWGIADEDVLESESETNLLAPETRTNAGPPIDDDDHYCDTVSHEMSGIADILITGKTGTPYGDAWGHFTIYGRVRPWDGLIVLLRVPTIASDQAMGKWIFKGYLHDRNFVGRWRETSTPVDEIGYEGGFAVYRTQKSVHSLQNTIH</sequence>
<evidence type="ECO:0000313" key="3">
    <source>
        <dbReference type="Proteomes" id="UP000521872"/>
    </source>
</evidence>
<dbReference type="Proteomes" id="UP000521872">
    <property type="component" value="Unassembled WGS sequence"/>
</dbReference>
<organism evidence="2 3">
    <name type="scientific">Agrocybe pediades</name>
    <dbReference type="NCBI Taxonomy" id="84607"/>
    <lineage>
        <taxon>Eukaryota</taxon>
        <taxon>Fungi</taxon>
        <taxon>Dikarya</taxon>
        <taxon>Basidiomycota</taxon>
        <taxon>Agaricomycotina</taxon>
        <taxon>Agaricomycetes</taxon>
        <taxon>Agaricomycetidae</taxon>
        <taxon>Agaricales</taxon>
        <taxon>Agaricineae</taxon>
        <taxon>Strophariaceae</taxon>
        <taxon>Agrocybe</taxon>
    </lineage>
</organism>
<gene>
    <name evidence="2" type="ORF">D9613_008054</name>
</gene>
<evidence type="ECO:0000313" key="2">
    <source>
        <dbReference type="EMBL" id="KAF4613809.1"/>
    </source>
</evidence>
<dbReference type="EMBL" id="JAACJL010000045">
    <property type="protein sequence ID" value="KAF4613809.1"/>
    <property type="molecule type" value="Genomic_DNA"/>
</dbReference>
<reference evidence="2 3" key="1">
    <citation type="submission" date="2019-12" db="EMBL/GenBank/DDBJ databases">
        <authorList>
            <person name="Floudas D."/>
            <person name="Bentzer J."/>
            <person name="Ahren D."/>
            <person name="Johansson T."/>
            <person name="Persson P."/>
            <person name="Tunlid A."/>
        </authorList>
    </citation>
    <scope>NUCLEOTIDE SEQUENCE [LARGE SCALE GENOMIC DNA]</scope>
    <source>
        <strain evidence="2 3">CBS 102.39</strain>
    </source>
</reference>
<comment type="caution">
    <text evidence="2">The sequence shown here is derived from an EMBL/GenBank/DDBJ whole genome shotgun (WGS) entry which is preliminary data.</text>
</comment>
<protein>
    <submittedName>
        <fullName evidence="2">Uncharacterized protein</fullName>
    </submittedName>
</protein>
<name>A0A8H4QMW8_9AGAR</name>
<keyword evidence="3" id="KW-1185">Reference proteome</keyword>
<evidence type="ECO:0000256" key="1">
    <source>
        <dbReference type="SAM" id="MobiDB-lite"/>
    </source>
</evidence>
<accession>A0A8H4QMW8</accession>